<dbReference type="InterPro" id="IPR009057">
    <property type="entry name" value="Homeodomain-like_sf"/>
</dbReference>
<dbReference type="InterPro" id="IPR020449">
    <property type="entry name" value="Tscrpt_reg_AraC-type_HTH"/>
</dbReference>
<dbReference type="InterPro" id="IPR052158">
    <property type="entry name" value="INH-QAR"/>
</dbReference>
<dbReference type="InterPro" id="IPR018060">
    <property type="entry name" value="HTH_AraC"/>
</dbReference>
<protein>
    <submittedName>
        <fullName evidence="5">GlxA family transcriptional regulator</fullName>
    </submittedName>
</protein>
<evidence type="ECO:0000259" key="4">
    <source>
        <dbReference type="PROSITE" id="PS01124"/>
    </source>
</evidence>
<dbReference type="SUPFAM" id="SSF52317">
    <property type="entry name" value="Class I glutamine amidotransferase-like"/>
    <property type="match status" value="1"/>
</dbReference>
<dbReference type="InterPro" id="IPR002818">
    <property type="entry name" value="DJ-1/PfpI"/>
</dbReference>
<dbReference type="PROSITE" id="PS01124">
    <property type="entry name" value="HTH_ARAC_FAMILY_2"/>
    <property type="match status" value="1"/>
</dbReference>
<comment type="caution">
    <text evidence="5">The sequence shown here is derived from an EMBL/GenBank/DDBJ whole genome shotgun (WGS) entry which is preliminary data.</text>
</comment>
<dbReference type="SUPFAM" id="SSF46689">
    <property type="entry name" value="Homeodomain-like"/>
    <property type="match status" value="2"/>
</dbReference>
<dbReference type="PANTHER" id="PTHR43130:SF11">
    <property type="entry name" value="TRANSCRIPTIONAL REGULATORY PROTEIN"/>
    <property type="match status" value="1"/>
</dbReference>
<dbReference type="SMART" id="SM00342">
    <property type="entry name" value="HTH_ARAC"/>
    <property type="match status" value="1"/>
</dbReference>
<dbReference type="Gene3D" id="3.40.50.880">
    <property type="match status" value="1"/>
</dbReference>
<proteinExistence type="predicted"/>
<dbReference type="InterPro" id="IPR029062">
    <property type="entry name" value="Class_I_gatase-like"/>
</dbReference>
<dbReference type="Pfam" id="PF01965">
    <property type="entry name" value="DJ-1_PfpI"/>
    <property type="match status" value="1"/>
</dbReference>
<keyword evidence="2" id="KW-0238">DNA-binding</keyword>
<evidence type="ECO:0000313" key="5">
    <source>
        <dbReference type="EMBL" id="MFC3196454.1"/>
    </source>
</evidence>
<keyword evidence="1" id="KW-0805">Transcription regulation</keyword>
<keyword evidence="6" id="KW-1185">Reference proteome</keyword>
<name>A0ABV7JHW9_9SPHI</name>
<evidence type="ECO:0000313" key="6">
    <source>
        <dbReference type="Proteomes" id="UP001595526"/>
    </source>
</evidence>
<feature type="domain" description="HTH araC/xylS-type" evidence="4">
    <location>
        <begin position="223"/>
        <end position="321"/>
    </location>
</feature>
<sequence>MIRTVVVFVNGGTPTTAVTPVEILSSAGYLYGQLKGSKGRRYFDVLTASLDGRKVQTLTPMQLIPDYSIDEIETADLLVVSGGGGKLEDICKQNEKLIPLLRRFYEQGTAMAGICSGVSLLAESGLLDGRPATTHWAIVNDCKKRYPQVDWQPERYVTESGNIFCSGGVYSGVDLCLYIVEKYCGHQIAMQTAKALLLRTPRIWQAGYTAEAPKINHEDEQVRNAQEWIFKNFREPVDVSVLASKVNMSPRTFARRFKAATGETPINYLQRVRINAARHLIENDLKSVWEISRSVGYEDLSFFNRLFKRYTGLSPSVYRERFSADSMEKVSYGNNAHHHWVDTLCFLSMGGARIRDRVGSRFSVHTVSCSSYRVPLYSKTIPKSHRQFLNTGAVRRHACSEITQPLQPPDAFP</sequence>
<gene>
    <name evidence="5" type="ORF">ACFOET_02385</name>
</gene>
<organism evidence="5 6">
    <name type="scientific">Parapedobacter deserti</name>
    <dbReference type="NCBI Taxonomy" id="1912957"/>
    <lineage>
        <taxon>Bacteria</taxon>
        <taxon>Pseudomonadati</taxon>
        <taxon>Bacteroidota</taxon>
        <taxon>Sphingobacteriia</taxon>
        <taxon>Sphingobacteriales</taxon>
        <taxon>Sphingobacteriaceae</taxon>
        <taxon>Parapedobacter</taxon>
    </lineage>
</organism>
<keyword evidence="3" id="KW-0804">Transcription</keyword>
<dbReference type="Proteomes" id="UP001595526">
    <property type="component" value="Unassembled WGS sequence"/>
</dbReference>
<dbReference type="InterPro" id="IPR018062">
    <property type="entry name" value="HTH_AraC-typ_CS"/>
</dbReference>
<dbReference type="PROSITE" id="PS00041">
    <property type="entry name" value="HTH_ARAC_FAMILY_1"/>
    <property type="match status" value="1"/>
</dbReference>
<dbReference type="Pfam" id="PF12833">
    <property type="entry name" value="HTH_18"/>
    <property type="match status" value="1"/>
</dbReference>
<dbReference type="Gene3D" id="1.10.10.60">
    <property type="entry name" value="Homeodomain-like"/>
    <property type="match status" value="2"/>
</dbReference>
<dbReference type="EMBL" id="JBHRTA010000008">
    <property type="protein sequence ID" value="MFC3196454.1"/>
    <property type="molecule type" value="Genomic_DNA"/>
</dbReference>
<dbReference type="PRINTS" id="PR00032">
    <property type="entry name" value="HTHARAC"/>
</dbReference>
<evidence type="ECO:0000256" key="2">
    <source>
        <dbReference type="ARBA" id="ARBA00023125"/>
    </source>
</evidence>
<accession>A0ABV7JHW9</accession>
<evidence type="ECO:0000256" key="1">
    <source>
        <dbReference type="ARBA" id="ARBA00023015"/>
    </source>
</evidence>
<dbReference type="RefSeq" id="WP_379019182.1">
    <property type="nucleotide sequence ID" value="NZ_JBHRTA010000008.1"/>
</dbReference>
<dbReference type="PANTHER" id="PTHR43130">
    <property type="entry name" value="ARAC-FAMILY TRANSCRIPTIONAL REGULATOR"/>
    <property type="match status" value="1"/>
</dbReference>
<evidence type="ECO:0000256" key="3">
    <source>
        <dbReference type="ARBA" id="ARBA00023163"/>
    </source>
</evidence>
<reference evidence="6" key="1">
    <citation type="journal article" date="2019" name="Int. J. Syst. Evol. Microbiol.">
        <title>The Global Catalogue of Microorganisms (GCM) 10K type strain sequencing project: providing services to taxonomists for standard genome sequencing and annotation.</title>
        <authorList>
            <consortium name="The Broad Institute Genomics Platform"/>
            <consortium name="The Broad Institute Genome Sequencing Center for Infectious Disease"/>
            <person name="Wu L."/>
            <person name="Ma J."/>
        </authorList>
    </citation>
    <scope>NUCLEOTIDE SEQUENCE [LARGE SCALE GENOMIC DNA]</scope>
    <source>
        <strain evidence="6">KCTC 52416</strain>
    </source>
</reference>